<dbReference type="Proteomes" id="UP000566711">
    <property type="component" value="Unassembled WGS sequence"/>
</dbReference>
<dbReference type="CDD" id="cd00761">
    <property type="entry name" value="Glyco_tranf_GTA_type"/>
    <property type="match status" value="1"/>
</dbReference>
<name>A0A7W2EKK1_9BURK</name>
<dbReference type="InterPro" id="IPR050834">
    <property type="entry name" value="Glycosyltransf_2"/>
</dbReference>
<dbReference type="AlphaFoldDB" id="A0A7W2EKK1"/>
<proteinExistence type="predicted"/>
<dbReference type="RefSeq" id="WP_182219793.1">
    <property type="nucleotide sequence ID" value="NZ_JACEZS010000019.1"/>
</dbReference>
<dbReference type="InterPro" id="IPR001173">
    <property type="entry name" value="Glyco_trans_2-like"/>
</dbReference>
<reference evidence="2 3" key="1">
    <citation type="submission" date="2020-07" db="EMBL/GenBank/DDBJ databases">
        <title>Novel species isolated from subtropical streams in China.</title>
        <authorList>
            <person name="Lu H."/>
        </authorList>
    </citation>
    <scope>NUCLEOTIDE SEQUENCE [LARGE SCALE GENOMIC DNA]</scope>
    <source>
        <strain evidence="2 3">FT3S</strain>
    </source>
</reference>
<dbReference type="PANTHER" id="PTHR43685">
    <property type="entry name" value="GLYCOSYLTRANSFERASE"/>
    <property type="match status" value="1"/>
</dbReference>
<gene>
    <name evidence="2" type="ORF">H3H36_19725</name>
</gene>
<evidence type="ECO:0000313" key="3">
    <source>
        <dbReference type="Proteomes" id="UP000566711"/>
    </source>
</evidence>
<dbReference type="Gene3D" id="3.90.550.10">
    <property type="entry name" value="Spore Coat Polysaccharide Biosynthesis Protein SpsA, Chain A"/>
    <property type="match status" value="1"/>
</dbReference>
<dbReference type="SUPFAM" id="SSF53448">
    <property type="entry name" value="Nucleotide-diphospho-sugar transferases"/>
    <property type="match status" value="1"/>
</dbReference>
<keyword evidence="2" id="KW-0808">Transferase</keyword>
<dbReference type="GO" id="GO:0016740">
    <property type="term" value="F:transferase activity"/>
    <property type="evidence" value="ECO:0007669"/>
    <property type="project" value="UniProtKB-KW"/>
</dbReference>
<evidence type="ECO:0000313" key="2">
    <source>
        <dbReference type="EMBL" id="MBA5607589.1"/>
    </source>
</evidence>
<accession>A0A7W2EKK1</accession>
<feature type="domain" description="Glycosyltransferase 2-like" evidence="1">
    <location>
        <begin position="5"/>
        <end position="129"/>
    </location>
</feature>
<keyword evidence="3" id="KW-1185">Reference proteome</keyword>
<protein>
    <submittedName>
        <fullName evidence="2">Glycosyltransferase family 2 protein</fullName>
    </submittedName>
</protein>
<dbReference type="InterPro" id="IPR029044">
    <property type="entry name" value="Nucleotide-diphossugar_trans"/>
</dbReference>
<evidence type="ECO:0000259" key="1">
    <source>
        <dbReference type="Pfam" id="PF00535"/>
    </source>
</evidence>
<dbReference type="PANTHER" id="PTHR43685:SF11">
    <property type="entry name" value="GLYCOSYLTRANSFERASE TAGX-RELATED"/>
    <property type="match status" value="1"/>
</dbReference>
<dbReference type="Pfam" id="PF00535">
    <property type="entry name" value="Glycos_transf_2"/>
    <property type="match status" value="1"/>
</dbReference>
<sequence>MPTISVIMPAYNASPYIRAAIDSILGQTLRDFELIVIDDGSTDDTGTLVAAISDPRIRLVHNDGNQGLIYTRNLGVQLARGEFIAFLDSDDIAFPRRLERQHAYLLRRPDLAAVGAWVQPMNADGSYRDFVWRYPGDSAFVKSTLLFRAYINTSSFFVRTAVMRQLPFSPDHALGEDYDMYLRCVRSYRVENVPEVLTAYRLHATNITRTKAAQLTTQLNAISARALGQIGLTPSPDELTLHRYLEWLGSNSDPTVFDAANAWLRKIMAANERTGLYERAALHQAAAERWLALCHANARFGFRAMVAFFQGPMAIGRAVPPLQYLKFFGKSLLCALRLT</sequence>
<dbReference type="EMBL" id="JACEZS010000019">
    <property type="protein sequence ID" value="MBA5607589.1"/>
    <property type="molecule type" value="Genomic_DNA"/>
</dbReference>
<comment type="caution">
    <text evidence="2">The sequence shown here is derived from an EMBL/GenBank/DDBJ whole genome shotgun (WGS) entry which is preliminary data.</text>
</comment>
<organism evidence="2 3">
    <name type="scientific">Rugamonas fusca</name>
    <dbReference type="NCBI Taxonomy" id="2758568"/>
    <lineage>
        <taxon>Bacteria</taxon>
        <taxon>Pseudomonadati</taxon>
        <taxon>Pseudomonadota</taxon>
        <taxon>Betaproteobacteria</taxon>
        <taxon>Burkholderiales</taxon>
        <taxon>Oxalobacteraceae</taxon>
        <taxon>Telluria group</taxon>
        <taxon>Rugamonas</taxon>
    </lineage>
</organism>